<accession>A0A9P5YRP9</accession>
<feature type="compositionally biased region" description="Basic and acidic residues" evidence="1">
    <location>
        <begin position="253"/>
        <end position="267"/>
    </location>
</feature>
<dbReference type="Pfam" id="PF08618">
    <property type="entry name" value="Opi1"/>
    <property type="match status" value="1"/>
</dbReference>
<feature type="compositionally biased region" description="Low complexity" evidence="1">
    <location>
        <begin position="465"/>
        <end position="484"/>
    </location>
</feature>
<dbReference type="GO" id="GO:0005634">
    <property type="term" value="C:nucleus"/>
    <property type="evidence" value="ECO:0007669"/>
    <property type="project" value="TreeGrafter"/>
</dbReference>
<dbReference type="EMBL" id="MU155534">
    <property type="protein sequence ID" value="KAF9472445.1"/>
    <property type="molecule type" value="Genomic_DNA"/>
</dbReference>
<feature type="compositionally biased region" description="Low complexity" evidence="1">
    <location>
        <begin position="610"/>
        <end position="621"/>
    </location>
</feature>
<feature type="compositionally biased region" description="Low complexity" evidence="1">
    <location>
        <begin position="434"/>
        <end position="444"/>
    </location>
</feature>
<name>A0A9P5YRP9_9AGAR</name>
<dbReference type="GO" id="GO:0008654">
    <property type="term" value="P:phospholipid biosynthetic process"/>
    <property type="evidence" value="ECO:0007669"/>
    <property type="project" value="TreeGrafter"/>
</dbReference>
<sequence length="741" mass="78469">MADDISHHSALDDQDESVRIAIKALGEMRNGVSARTESNPKTLPPLSMSSSSSSSVKSPRLSSPASSSRSRDSSLVSEASSSAPAFVSRMSSLPLLGSAMRVYEQGKASSRVVKYGAEMMESSVKAVSRPVIDRLPVNVNQLDDFACRQLDRLDRYRRPSSGADTAPTSSNAISPSSADRGRPKLRTKTLDGTAVEEDEDTTSYSSSSSSKQYWKASDRDVPSWLESSSPYVEPPPDSRASTPTQNGDPEDDEKARSRRAEASEGSERQVAQRSRWQAVLLEAGGLSAALSEESMRRLKYCLQWLQYATAHIDAQILILRDFTASLQPLPSSSSSVARRPPISEEHLRKLTAVRRDIVHTIRQVVDVVSKYTGGALPEPARTRVRGFILKLPQRWANKAGPATAGSSASSSAVAGLTSLSERDTVAAAAGHGSGALRRPGGQRRAAQRERGTGAPEPGVRSGQNSRAASPSSSPRLARAALASSRHGEPTQGDAVSASTALVASQRILVLATESLDMMRNVTSVVKESLDRADAWVGRLRTVGIQRGAQEGEDISDHDMAAEFGFPQPEQLRHRRNESTTSTAFSDPDAEHDADHDIDHEPSSPVFSSNTSTTWGSSIPSTPGGGTYTPGGGGFSSSAGAAPGTYSSACSSSGARASFEKGYAGYAGAPSPGAIPIGSMSLASRYNTPKSVAVGLPEEEEEGAEGEDAVKTGSTVIGEVRIVDAAYEDSEERGIQKMDVDV</sequence>
<dbReference type="GO" id="GO:0005783">
    <property type="term" value="C:endoplasmic reticulum"/>
    <property type="evidence" value="ECO:0007669"/>
    <property type="project" value="TreeGrafter"/>
</dbReference>
<proteinExistence type="predicted"/>
<feature type="region of interest" description="Disordered" evidence="1">
    <location>
        <begin position="28"/>
        <end position="85"/>
    </location>
</feature>
<feature type="region of interest" description="Disordered" evidence="1">
    <location>
        <begin position="157"/>
        <end position="212"/>
    </location>
</feature>
<dbReference type="GO" id="GO:0003714">
    <property type="term" value="F:transcription corepressor activity"/>
    <property type="evidence" value="ECO:0007669"/>
    <property type="project" value="InterPro"/>
</dbReference>
<gene>
    <name evidence="2" type="ORF">BDN70DRAFT_478054</name>
</gene>
<feature type="region of interest" description="Disordered" evidence="1">
    <location>
        <begin position="224"/>
        <end position="271"/>
    </location>
</feature>
<feature type="compositionally biased region" description="Basic and acidic residues" evidence="1">
    <location>
        <begin position="588"/>
        <end position="601"/>
    </location>
</feature>
<dbReference type="PANTHER" id="PTHR38406">
    <property type="entry name" value="TRANSCRIPTIONAL REPRESSOR OPI1"/>
    <property type="match status" value="1"/>
</dbReference>
<feature type="region of interest" description="Disordered" evidence="1">
    <location>
        <begin position="566"/>
        <end position="630"/>
    </location>
</feature>
<reference evidence="2" key="1">
    <citation type="submission" date="2020-11" db="EMBL/GenBank/DDBJ databases">
        <authorList>
            <consortium name="DOE Joint Genome Institute"/>
            <person name="Ahrendt S."/>
            <person name="Riley R."/>
            <person name="Andreopoulos W."/>
            <person name="Labutti K."/>
            <person name="Pangilinan J."/>
            <person name="Ruiz-Duenas F.J."/>
            <person name="Barrasa J.M."/>
            <person name="Sanchez-Garcia M."/>
            <person name="Camarero S."/>
            <person name="Miyauchi S."/>
            <person name="Serrano A."/>
            <person name="Linde D."/>
            <person name="Babiker R."/>
            <person name="Drula E."/>
            <person name="Ayuso-Fernandez I."/>
            <person name="Pacheco R."/>
            <person name="Padilla G."/>
            <person name="Ferreira P."/>
            <person name="Barriuso J."/>
            <person name="Kellner H."/>
            <person name="Castanera R."/>
            <person name="Alfaro M."/>
            <person name="Ramirez L."/>
            <person name="Pisabarro A.G."/>
            <person name="Kuo A."/>
            <person name="Tritt A."/>
            <person name="Lipzen A."/>
            <person name="He G."/>
            <person name="Yan M."/>
            <person name="Ng V."/>
            <person name="Cullen D."/>
            <person name="Martin F."/>
            <person name="Rosso M.-N."/>
            <person name="Henrissat B."/>
            <person name="Hibbett D."/>
            <person name="Martinez A.T."/>
            <person name="Grigoriev I.V."/>
        </authorList>
    </citation>
    <scope>NUCLEOTIDE SEQUENCE</scope>
    <source>
        <strain evidence="2">CIRM-BRFM 674</strain>
    </source>
</reference>
<comment type="caution">
    <text evidence="2">The sequence shown here is derived from an EMBL/GenBank/DDBJ whole genome shotgun (WGS) entry which is preliminary data.</text>
</comment>
<dbReference type="GO" id="GO:0030968">
    <property type="term" value="P:endoplasmic reticulum unfolded protein response"/>
    <property type="evidence" value="ECO:0007669"/>
    <property type="project" value="TreeGrafter"/>
</dbReference>
<evidence type="ECO:0000313" key="2">
    <source>
        <dbReference type="EMBL" id="KAF9472445.1"/>
    </source>
</evidence>
<dbReference type="Proteomes" id="UP000807469">
    <property type="component" value="Unassembled WGS sequence"/>
</dbReference>
<protein>
    <submittedName>
        <fullName evidence="2">Opi1-domain-containing protein</fullName>
    </submittedName>
</protein>
<dbReference type="GO" id="GO:0006357">
    <property type="term" value="P:regulation of transcription by RNA polymerase II"/>
    <property type="evidence" value="ECO:0007669"/>
    <property type="project" value="TreeGrafter"/>
</dbReference>
<evidence type="ECO:0000256" key="1">
    <source>
        <dbReference type="SAM" id="MobiDB-lite"/>
    </source>
</evidence>
<dbReference type="OrthoDB" id="2441642at2759"/>
<organism evidence="2 3">
    <name type="scientific">Pholiota conissans</name>
    <dbReference type="NCBI Taxonomy" id="109636"/>
    <lineage>
        <taxon>Eukaryota</taxon>
        <taxon>Fungi</taxon>
        <taxon>Dikarya</taxon>
        <taxon>Basidiomycota</taxon>
        <taxon>Agaricomycotina</taxon>
        <taxon>Agaricomycetes</taxon>
        <taxon>Agaricomycetidae</taxon>
        <taxon>Agaricales</taxon>
        <taxon>Agaricineae</taxon>
        <taxon>Strophariaceae</taxon>
        <taxon>Pholiota</taxon>
    </lineage>
</organism>
<dbReference type="AlphaFoldDB" id="A0A9P5YRP9"/>
<dbReference type="InterPro" id="IPR013927">
    <property type="entry name" value="TF_Opi1_Ccg-8"/>
</dbReference>
<keyword evidence="3" id="KW-1185">Reference proteome</keyword>
<feature type="region of interest" description="Disordered" evidence="1">
    <location>
        <begin position="692"/>
        <end position="711"/>
    </location>
</feature>
<feature type="compositionally biased region" description="Polar residues" evidence="1">
    <location>
        <begin position="162"/>
        <end position="177"/>
    </location>
</feature>
<dbReference type="PANTHER" id="PTHR38406:SF1">
    <property type="entry name" value="TRANSCRIPTIONAL REPRESSOR OPI1"/>
    <property type="match status" value="1"/>
</dbReference>
<feature type="compositionally biased region" description="Acidic residues" evidence="1">
    <location>
        <begin position="696"/>
        <end position="706"/>
    </location>
</feature>
<feature type="region of interest" description="Disordered" evidence="1">
    <location>
        <begin position="429"/>
        <end position="497"/>
    </location>
</feature>
<evidence type="ECO:0000313" key="3">
    <source>
        <dbReference type="Proteomes" id="UP000807469"/>
    </source>
</evidence>
<feature type="compositionally biased region" description="Low complexity" evidence="1">
    <location>
        <begin position="44"/>
        <end position="85"/>
    </location>
</feature>